<dbReference type="Pfam" id="PF16344">
    <property type="entry name" value="FecR_C"/>
    <property type="match status" value="1"/>
</dbReference>
<feature type="domain" description="Protein FecR C-terminal" evidence="1">
    <location>
        <begin position="43"/>
        <end position="111"/>
    </location>
</feature>
<dbReference type="Proteomes" id="UP000613030">
    <property type="component" value="Unassembled WGS sequence"/>
</dbReference>
<name>A0ABS1KK63_9BACT</name>
<gene>
    <name evidence="2" type="ORF">JI741_00270</name>
</gene>
<proteinExistence type="predicted"/>
<protein>
    <submittedName>
        <fullName evidence="2">DUF4974 domain-containing protein</fullName>
    </submittedName>
</protein>
<dbReference type="Gene3D" id="3.55.50.30">
    <property type="match status" value="1"/>
</dbReference>
<evidence type="ECO:0000313" key="3">
    <source>
        <dbReference type="Proteomes" id="UP000613030"/>
    </source>
</evidence>
<evidence type="ECO:0000259" key="1">
    <source>
        <dbReference type="Pfam" id="PF16344"/>
    </source>
</evidence>
<dbReference type="InterPro" id="IPR032508">
    <property type="entry name" value="FecR_C"/>
</dbReference>
<dbReference type="EMBL" id="JAERRB010000001">
    <property type="protein sequence ID" value="MBL0739622.1"/>
    <property type="molecule type" value="Genomic_DNA"/>
</dbReference>
<evidence type="ECO:0000313" key="2">
    <source>
        <dbReference type="EMBL" id="MBL0739622.1"/>
    </source>
</evidence>
<sequence length="400" mass="45590">MEQFLHWKAKVARNLIVTAMLFWMPQVVQSQSVEKFSPHGYSFSFHGQTFQQVVHELERVSGLHFIYSTDKIAMDHRVTLSVHNRSIEEVLVLLGKLVNLSFKVQGKYVVIKTLTPVLAMPSQPFVEKVLKPANNSIMPSAPEPESTTDEAFLHRWTGDNSTDYSTATLDRDQLETDLQNLQVYFNAATLRNVPARYINKITRRNKLGWFASGGFVLNDYSVGAEFQAGMRPFYAVLGAAWMSDSKYKGSYGVGSSLHIKRNFSVNPVISFSPMTETTRTTSNFYGRFVEENVRITAAHWQMKWMVQYTIGRNLNLRAGPTFNRLTTTFDYQDVTIGHYEKSGVVALPSRGVSGSYDRQPETVVTKVIIINPRRLDYQALQHWVGWEASISYRINFSGRR</sequence>
<keyword evidence="3" id="KW-1185">Reference proteome</keyword>
<accession>A0ABS1KK63</accession>
<reference evidence="2 3" key="1">
    <citation type="submission" date="2021-01" db="EMBL/GenBank/DDBJ databases">
        <title>Chryseolinea sp. Jin1 Genome sequencing and assembly.</title>
        <authorList>
            <person name="Kim I."/>
        </authorList>
    </citation>
    <scope>NUCLEOTIDE SEQUENCE [LARGE SCALE GENOMIC DNA]</scope>
    <source>
        <strain evidence="2 3">Jin1</strain>
    </source>
</reference>
<comment type="caution">
    <text evidence="2">The sequence shown here is derived from an EMBL/GenBank/DDBJ whole genome shotgun (WGS) entry which is preliminary data.</text>
</comment>
<organism evidence="2 3">
    <name type="scientific">Chryseolinea lacunae</name>
    <dbReference type="NCBI Taxonomy" id="2801331"/>
    <lineage>
        <taxon>Bacteria</taxon>
        <taxon>Pseudomonadati</taxon>
        <taxon>Bacteroidota</taxon>
        <taxon>Cytophagia</taxon>
        <taxon>Cytophagales</taxon>
        <taxon>Fulvivirgaceae</taxon>
        <taxon>Chryseolinea</taxon>
    </lineage>
</organism>